<keyword evidence="9" id="KW-0249">Electron transport</keyword>
<evidence type="ECO:0000256" key="1">
    <source>
        <dbReference type="ARBA" id="ARBA00003195"/>
    </source>
</evidence>
<comment type="caution">
    <text evidence="18">The sequence shown here is derived from an EMBL/GenBank/DDBJ whole genome shotgun (WGS) entry which is preliminary data.</text>
</comment>
<dbReference type="PANTHER" id="PTHR12878:SF0">
    <property type="entry name" value="NADH DEHYDROGENASE [UBIQUINONE] 1 ALPHA SUBCOMPLEX SUBUNIT 2"/>
    <property type="match status" value="1"/>
</dbReference>
<dbReference type="SUPFAM" id="SSF52833">
    <property type="entry name" value="Thioredoxin-like"/>
    <property type="match status" value="1"/>
</dbReference>
<evidence type="ECO:0000256" key="10">
    <source>
        <dbReference type="ARBA" id="ARBA00022990"/>
    </source>
</evidence>
<dbReference type="InterPro" id="IPR007741">
    <property type="entry name" value="Ribosomal_mL43/mS25/NADH_DH"/>
</dbReference>
<evidence type="ECO:0000256" key="12">
    <source>
        <dbReference type="ARBA" id="ARBA00023136"/>
    </source>
</evidence>
<dbReference type="GO" id="GO:0045271">
    <property type="term" value="C:respiratory chain complex I"/>
    <property type="evidence" value="ECO:0007669"/>
    <property type="project" value="UniProtKB-ARBA"/>
</dbReference>
<dbReference type="PANTHER" id="PTHR12878">
    <property type="entry name" value="NADH-UBIQUINONE OXIDOREDUCTASE B8 SUBUNIT"/>
    <property type="match status" value="1"/>
</dbReference>
<dbReference type="SMART" id="SM00916">
    <property type="entry name" value="L51_S25_CI-B8"/>
    <property type="match status" value="1"/>
</dbReference>
<evidence type="ECO:0000256" key="8">
    <source>
        <dbReference type="ARBA" id="ARBA00022792"/>
    </source>
</evidence>
<evidence type="ECO:0000256" key="7">
    <source>
        <dbReference type="ARBA" id="ARBA00022660"/>
    </source>
</evidence>
<dbReference type="FunFam" id="3.40.30.10:FF:000127">
    <property type="entry name" value="NADH dehydrogenase [ubiquinone] 1 alpha subcomplex subunit 2"/>
    <property type="match status" value="1"/>
</dbReference>
<dbReference type="Proteomes" id="UP000327468">
    <property type="component" value="Chromosome 15"/>
</dbReference>
<keyword evidence="6" id="KW-0813">Transport</keyword>
<feature type="domain" description="Ribosomal protein/NADH dehydrogenase" evidence="17">
    <location>
        <begin position="89"/>
        <end position="162"/>
    </location>
</feature>
<evidence type="ECO:0000313" key="19">
    <source>
        <dbReference type="Proteomes" id="UP000327468"/>
    </source>
</evidence>
<sequence>MRNTPHAALSEQLLRMRSATGDTNCCKKKALGGGVEFNQPPNTRKRTNTTEEEEAASGRSDSKMAASAVRAIGSNLSKNLREIRLHFCQTSAASQGARDFVQQHYVTLKKANPEFPILIRECSGVQPRLWARYALGKEQSVPLDNMSADQVAKVLENAVNVKA</sequence>
<dbReference type="GO" id="GO:0005743">
    <property type="term" value="C:mitochondrial inner membrane"/>
    <property type="evidence" value="ECO:0007669"/>
    <property type="project" value="UniProtKB-SubCell"/>
</dbReference>
<dbReference type="Gene3D" id="3.40.30.10">
    <property type="entry name" value="Glutaredoxin"/>
    <property type="match status" value="1"/>
</dbReference>
<evidence type="ECO:0000256" key="5">
    <source>
        <dbReference type="ARBA" id="ARBA00016394"/>
    </source>
</evidence>
<comment type="subcellular location">
    <subcellularLocation>
        <location evidence="2">Mitochondrion inner membrane</location>
        <topology evidence="2">Peripheral membrane protein</topology>
        <orientation evidence="2">Matrix side</orientation>
    </subcellularLocation>
</comment>
<dbReference type="InterPro" id="IPR016464">
    <property type="entry name" value="NADH_Ub_cplx-1_asu_su-2"/>
</dbReference>
<keyword evidence="19" id="KW-1185">Reference proteome</keyword>
<proteinExistence type="inferred from homology"/>
<dbReference type="Pfam" id="PF05047">
    <property type="entry name" value="L51_S25_CI-B8"/>
    <property type="match status" value="1"/>
</dbReference>
<comment type="function">
    <text evidence="1">Accessory subunit of the mitochondrial membrane respiratory chain NADH dehydrogenase (Complex I), that is believed not to be involved in catalysis. Complex I functions in the transfer of electrons from NADH to the respiratory chain. The immediate electron acceptor for the enzyme is believed to be ubiquinone.</text>
</comment>
<dbReference type="AlphaFoldDB" id="A0A5N5M2E6"/>
<gene>
    <name evidence="18" type="ORF">PHYPO_G00066480</name>
</gene>
<evidence type="ECO:0000256" key="14">
    <source>
        <dbReference type="ARBA" id="ARBA00031441"/>
    </source>
</evidence>
<feature type="region of interest" description="Disordered" evidence="16">
    <location>
        <begin position="30"/>
        <end position="66"/>
    </location>
</feature>
<keyword evidence="11" id="KW-0496">Mitochondrion</keyword>
<reference evidence="18 19" key="1">
    <citation type="submission" date="2019-06" db="EMBL/GenBank/DDBJ databases">
        <title>A chromosome-scale genome assembly of the striped catfish, Pangasianodon hypophthalmus.</title>
        <authorList>
            <person name="Wen M."/>
            <person name="Zahm M."/>
            <person name="Roques C."/>
            <person name="Cabau C."/>
            <person name="Klopp C."/>
            <person name="Donnadieu C."/>
            <person name="Jouanno E."/>
            <person name="Avarre J.-C."/>
            <person name="Campet M."/>
            <person name="Ha T.T.T."/>
            <person name="Dugue R."/>
            <person name="Lampietro C."/>
            <person name="Louis A."/>
            <person name="Herpin A."/>
            <person name="Echchiki A."/>
            <person name="Berthelot C."/>
            <person name="Parey E."/>
            <person name="Roest-Crollius H."/>
            <person name="Braasch I."/>
            <person name="Postlethwait J."/>
            <person name="Bobe J."/>
            <person name="Montfort J."/>
            <person name="Bouchez O."/>
            <person name="Begum T."/>
            <person name="Schartl M."/>
            <person name="Guiguen Y."/>
        </authorList>
    </citation>
    <scope>NUCLEOTIDE SEQUENCE [LARGE SCALE GENOMIC DNA]</scope>
    <source>
        <strain evidence="18 19">Indonesia</strain>
        <tissue evidence="18">Blood</tissue>
    </source>
</reference>
<keyword evidence="10" id="KW-0007">Acetylation</keyword>
<name>A0A5N5M2E6_PANHP</name>
<evidence type="ECO:0000256" key="13">
    <source>
        <dbReference type="ARBA" id="ARBA00023157"/>
    </source>
</evidence>
<organism evidence="18 19">
    <name type="scientific">Pangasianodon hypophthalmus</name>
    <name type="common">Striped catfish</name>
    <name type="synonym">Helicophagus hypophthalmus</name>
    <dbReference type="NCBI Taxonomy" id="310915"/>
    <lineage>
        <taxon>Eukaryota</taxon>
        <taxon>Metazoa</taxon>
        <taxon>Chordata</taxon>
        <taxon>Craniata</taxon>
        <taxon>Vertebrata</taxon>
        <taxon>Euteleostomi</taxon>
        <taxon>Actinopterygii</taxon>
        <taxon>Neopterygii</taxon>
        <taxon>Teleostei</taxon>
        <taxon>Ostariophysi</taxon>
        <taxon>Siluriformes</taxon>
        <taxon>Pangasiidae</taxon>
        <taxon>Pangasianodon</taxon>
    </lineage>
</organism>
<keyword evidence="12" id="KW-0472">Membrane</keyword>
<evidence type="ECO:0000256" key="6">
    <source>
        <dbReference type="ARBA" id="ARBA00022448"/>
    </source>
</evidence>
<evidence type="ECO:0000256" key="4">
    <source>
        <dbReference type="ARBA" id="ARBA00011533"/>
    </source>
</evidence>
<keyword evidence="8" id="KW-0999">Mitochondrion inner membrane</keyword>
<comment type="similarity">
    <text evidence="3">Belongs to the complex I NDUFA2 subunit family.</text>
</comment>
<keyword evidence="7" id="KW-0679">Respiratory chain</keyword>
<evidence type="ECO:0000256" key="3">
    <source>
        <dbReference type="ARBA" id="ARBA00008939"/>
    </source>
</evidence>
<evidence type="ECO:0000256" key="11">
    <source>
        <dbReference type="ARBA" id="ARBA00023128"/>
    </source>
</evidence>
<evidence type="ECO:0000256" key="15">
    <source>
        <dbReference type="ARBA" id="ARBA00032513"/>
    </source>
</evidence>
<dbReference type="InterPro" id="IPR036249">
    <property type="entry name" value="Thioredoxin-like_sf"/>
</dbReference>
<evidence type="ECO:0000256" key="9">
    <source>
        <dbReference type="ARBA" id="ARBA00022982"/>
    </source>
</evidence>
<protein>
    <recommendedName>
        <fullName evidence="5">NADH dehydrogenase [ubiquinone] 1 alpha subcomplex subunit 2</fullName>
    </recommendedName>
    <alternativeName>
        <fullName evidence="14">Complex I-B8</fullName>
    </alternativeName>
    <alternativeName>
        <fullName evidence="15">NADH-ubiquinone oxidoreductase B8 subunit</fullName>
    </alternativeName>
</protein>
<evidence type="ECO:0000256" key="2">
    <source>
        <dbReference type="ARBA" id="ARBA00004443"/>
    </source>
</evidence>
<accession>A0A5N5M2E6</accession>
<evidence type="ECO:0000313" key="18">
    <source>
        <dbReference type="EMBL" id="KAB5549364.1"/>
    </source>
</evidence>
<evidence type="ECO:0000259" key="17">
    <source>
        <dbReference type="SMART" id="SM00916"/>
    </source>
</evidence>
<dbReference type="EMBL" id="VFJC01000016">
    <property type="protein sequence ID" value="KAB5549364.1"/>
    <property type="molecule type" value="Genomic_DNA"/>
</dbReference>
<keyword evidence="13" id="KW-1015">Disulfide bond</keyword>
<comment type="subunit">
    <text evidence="4">Complex I is composed of 45 different subunits.</text>
</comment>
<evidence type="ECO:0000256" key="16">
    <source>
        <dbReference type="SAM" id="MobiDB-lite"/>
    </source>
</evidence>